<dbReference type="GO" id="GO:0008955">
    <property type="term" value="F:peptidoglycan glycosyltransferase activity"/>
    <property type="evidence" value="ECO:0007669"/>
    <property type="project" value="UniProtKB-EC"/>
</dbReference>
<evidence type="ECO:0000256" key="7">
    <source>
        <dbReference type="ARBA" id="ARBA00022984"/>
    </source>
</evidence>
<comment type="caution">
    <text evidence="16">The sequence shown here is derived from an EMBL/GenBank/DDBJ whole genome shotgun (WGS) entry which is preliminary data.</text>
</comment>
<feature type="compositionally biased region" description="Pro residues" evidence="12">
    <location>
        <begin position="705"/>
        <end position="717"/>
    </location>
</feature>
<organism evidence="16">
    <name type="scientific">mine drainage metagenome</name>
    <dbReference type="NCBI Taxonomy" id="410659"/>
    <lineage>
        <taxon>unclassified sequences</taxon>
        <taxon>metagenomes</taxon>
        <taxon>ecological metagenomes</taxon>
    </lineage>
</organism>
<dbReference type="InterPro" id="IPR001264">
    <property type="entry name" value="Glyco_trans_51"/>
</dbReference>
<evidence type="ECO:0000256" key="12">
    <source>
        <dbReference type="SAM" id="MobiDB-lite"/>
    </source>
</evidence>
<dbReference type="InterPro" id="IPR023346">
    <property type="entry name" value="Lysozyme-like_dom_sf"/>
</dbReference>
<dbReference type="EMBL" id="MLJW01000028">
    <property type="protein sequence ID" value="OIR09053.1"/>
    <property type="molecule type" value="Genomic_DNA"/>
</dbReference>
<evidence type="ECO:0000256" key="11">
    <source>
        <dbReference type="ARBA" id="ARBA00049902"/>
    </source>
</evidence>
<evidence type="ECO:0000256" key="10">
    <source>
        <dbReference type="ARBA" id="ARBA00044770"/>
    </source>
</evidence>
<dbReference type="PANTHER" id="PTHR32282:SF33">
    <property type="entry name" value="PEPTIDOGLYCAN GLYCOSYLTRANSFERASE"/>
    <property type="match status" value="1"/>
</dbReference>
<keyword evidence="5" id="KW-0378">Hydrolase</keyword>
<keyword evidence="4" id="KW-0808">Transferase</keyword>
<dbReference type="InterPro" id="IPR036950">
    <property type="entry name" value="PBP_transglycosylase"/>
</dbReference>
<dbReference type="GO" id="GO:0006508">
    <property type="term" value="P:proteolysis"/>
    <property type="evidence" value="ECO:0007669"/>
    <property type="project" value="UniProtKB-KW"/>
</dbReference>
<evidence type="ECO:0000256" key="13">
    <source>
        <dbReference type="SAM" id="Phobius"/>
    </source>
</evidence>
<gene>
    <name evidence="16" type="primary">pbpF_2</name>
    <name evidence="16" type="ORF">GALL_86590</name>
</gene>
<keyword evidence="2" id="KW-0645">Protease</keyword>
<keyword evidence="8" id="KW-0511">Multifunctional enzyme</keyword>
<reference evidence="16" key="1">
    <citation type="submission" date="2016-10" db="EMBL/GenBank/DDBJ databases">
        <title>Sequence of Gallionella enrichment culture.</title>
        <authorList>
            <person name="Poehlein A."/>
            <person name="Muehling M."/>
            <person name="Daniel R."/>
        </authorList>
    </citation>
    <scope>NUCLEOTIDE SEQUENCE</scope>
</reference>
<protein>
    <recommendedName>
        <fullName evidence="10">peptidoglycan glycosyltransferase</fullName>
        <ecNumber evidence="10">2.4.99.28</ecNumber>
    </recommendedName>
</protein>
<name>A0A1J5SYH7_9ZZZZ</name>
<evidence type="ECO:0000256" key="5">
    <source>
        <dbReference type="ARBA" id="ARBA00022801"/>
    </source>
</evidence>
<feature type="transmembrane region" description="Helical" evidence="13">
    <location>
        <begin position="107"/>
        <end position="131"/>
    </location>
</feature>
<dbReference type="GO" id="GO:0030288">
    <property type="term" value="C:outer membrane-bounded periplasmic space"/>
    <property type="evidence" value="ECO:0007669"/>
    <property type="project" value="TreeGrafter"/>
</dbReference>
<keyword evidence="13" id="KW-0472">Membrane</keyword>
<feature type="compositionally biased region" description="Low complexity" evidence="12">
    <location>
        <begin position="695"/>
        <end position="704"/>
    </location>
</feature>
<evidence type="ECO:0000256" key="1">
    <source>
        <dbReference type="ARBA" id="ARBA00022645"/>
    </source>
</evidence>
<dbReference type="PANTHER" id="PTHR32282">
    <property type="entry name" value="BINDING PROTEIN TRANSPEPTIDASE, PUTATIVE-RELATED"/>
    <property type="match status" value="1"/>
</dbReference>
<dbReference type="GO" id="GO:0008360">
    <property type="term" value="P:regulation of cell shape"/>
    <property type="evidence" value="ECO:0007669"/>
    <property type="project" value="UniProtKB-KW"/>
</dbReference>
<dbReference type="GO" id="GO:0071555">
    <property type="term" value="P:cell wall organization"/>
    <property type="evidence" value="ECO:0007669"/>
    <property type="project" value="UniProtKB-KW"/>
</dbReference>
<feature type="region of interest" description="Disordered" evidence="12">
    <location>
        <begin position="688"/>
        <end position="718"/>
    </location>
</feature>
<evidence type="ECO:0000259" key="15">
    <source>
        <dbReference type="Pfam" id="PF00912"/>
    </source>
</evidence>
<dbReference type="GO" id="GO:0009252">
    <property type="term" value="P:peptidoglycan biosynthetic process"/>
    <property type="evidence" value="ECO:0007669"/>
    <property type="project" value="UniProtKB-KW"/>
</dbReference>
<dbReference type="SUPFAM" id="SSF56601">
    <property type="entry name" value="beta-lactamase/transpeptidase-like"/>
    <property type="match status" value="1"/>
</dbReference>
<dbReference type="Pfam" id="PF00912">
    <property type="entry name" value="Transgly"/>
    <property type="match status" value="1"/>
</dbReference>
<keyword evidence="1" id="KW-0121">Carboxypeptidase</keyword>
<feature type="region of interest" description="Disordered" evidence="12">
    <location>
        <begin position="71"/>
        <end position="99"/>
    </location>
</feature>
<evidence type="ECO:0000256" key="2">
    <source>
        <dbReference type="ARBA" id="ARBA00022670"/>
    </source>
</evidence>
<keyword evidence="6" id="KW-0133">Cell shape</keyword>
<keyword evidence="7" id="KW-0573">Peptidoglycan synthesis</keyword>
<dbReference type="GO" id="GO:0004180">
    <property type="term" value="F:carboxypeptidase activity"/>
    <property type="evidence" value="ECO:0007669"/>
    <property type="project" value="UniProtKB-KW"/>
</dbReference>
<accession>A0A1J5SYH7</accession>
<dbReference type="Gene3D" id="1.10.3810.10">
    <property type="entry name" value="Biosynthetic peptidoglycan transglycosylase-like"/>
    <property type="match status" value="1"/>
</dbReference>
<evidence type="ECO:0000259" key="14">
    <source>
        <dbReference type="Pfam" id="PF00905"/>
    </source>
</evidence>
<dbReference type="Gene3D" id="3.40.710.10">
    <property type="entry name" value="DD-peptidase/beta-lactamase superfamily"/>
    <property type="match status" value="1"/>
</dbReference>
<keyword evidence="13" id="KW-0812">Transmembrane</keyword>
<dbReference type="SUPFAM" id="SSF53955">
    <property type="entry name" value="Lysozyme-like"/>
    <property type="match status" value="1"/>
</dbReference>
<keyword evidence="13" id="KW-1133">Transmembrane helix</keyword>
<dbReference type="AlphaFoldDB" id="A0A1J5SYH7"/>
<sequence length="732" mass="78327">MSHGYDYGFHVISRLMSPRKPAPPAADLTLTPDDRLILSSSGSGHAHRDGGRSARPRGLWSGAVAVAVAPPAPSRVKGGGSGGKPPRPPRGGKAAGGGRRRSWGWRIIGWGVSLMIWGMIALAGVVGYYAYDLPSLDTLTATSRKPSITLLSADGQTIAAYGDVFGQPLTLAEMPKTLPEAVMATEDRHFYSHFGIDLIGTARAALADLRAGHVVQGGSTITQQLAKNLFLSPERNAKRKIQELLLALWLEHKFSKDQILTLYLNRVYLGNGSWGVDAASERYFGISARGLNLYQSALLAGLLKAPSRYNPQNDQEESLQRTTQVLANMVAFGAITPAQAQEALKTGPGTVKKISHTGRYFADWVRDQVEPYTRDGRDLVVRTTLDLALQRKVEAALDASLSGPGAKARVGQGAVVVLSPDGAVRAMAGGRDYATSQYNRATQSLRQPGSSFKAFLYLAAMESGLTPDSTIEDEPITEGKYRPGNYHEHDRYEGVITLRHALAKSSNVAAVRLIERIGPRREVEVARRLGITSDLRPDASLALGTSEVSLLELTSAYATFANNGYGVFPYGFGEIDDPRGQQIYLRQGGGTGRVIAPRDLQEMTDMLVAVVQTGTARAAVIDRPVAGKTGTTQDSRDAWFIGFSADYVAGVWMGNDDRTPMHRVTGGTLPAKLWHTVMLDAEQGLPARPLPGLSAQALPGEAAPAPAPGGGAPPPPATMDQLWKGIIHMFGG</sequence>
<dbReference type="InterPro" id="IPR012338">
    <property type="entry name" value="Beta-lactam/transpept-like"/>
</dbReference>
<keyword evidence="9" id="KW-0961">Cell wall biogenesis/degradation</keyword>
<dbReference type="EC" id="2.4.99.28" evidence="10"/>
<dbReference type="InterPro" id="IPR050396">
    <property type="entry name" value="Glycosyltr_51/Transpeptidase"/>
</dbReference>
<feature type="domain" description="Penicillin-binding protein transpeptidase" evidence="14">
    <location>
        <begin position="413"/>
        <end position="644"/>
    </location>
</feature>
<dbReference type="FunFam" id="1.10.3810.10:FF:000001">
    <property type="entry name" value="Penicillin-binding protein 1A"/>
    <property type="match status" value="1"/>
</dbReference>
<evidence type="ECO:0000256" key="3">
    <source>
        <dbReference type="ARBA" id="ARBA00022676"/>
    </source>
</evidence>
<evidence type="ECO:0000256" key="4">
    <source>
        <dbReference type="ARBA" id="ARBA00022679"/>
    </source>
</evidence>
<evidence type="ECO:0000313" key="16">
    <source>
        <dbReference type="EMBL" id="OIR09053.1"/>
    </source>
</evidence>
<evidence type="ECO:0000256" key="8">
    <source>
        <dbReference type="ARBA" id="ARBA00023268"/>
    </source>
</evidence>
<dbReference type="Pfam" id="PF00905">
    <property type="entry name" value="Transpeptidase"/>
    <property type="match status" value="1"/>
</dbReference>
<dbReference type="InterPro" id="IPR001460">
    <property type="entry name" value="PCN-bd_Tpept"/>
</dbReference>
<dbReference type="NCBIfam" id="TIGR02074">
    <property type="entry name" value="PBP_1a_fam"/>
    <property type="match status" value="1"/>
</dbReference>
<proteinExistence type="predicted"/>
<evidence type="ECO:0000256" key="9">
    <source>
        <dbReference type="ARBA" id="ARBA00023316"/>
    </source>
</evidence>
<keyword evidence="3" id="KW-0328">Glycosyltransferase</keyword>
<dbReference type="GO" id="GO:0008658">
    <property type="term" value="F:penicillin binding"/>
    <property type="evidence" value="ECO:0007669"/>
    <property type="project" value="InterPro"/>
</dbReference>
<feature type="domain" description="Glycosyl transferase family 51" evidence="15">
    <location>
        <begin position="158"/>
        <end position="329"/>
    </location>
</feature>
<comment type="catalytic activity">
    <reaction evidence="11">
        <text>[GlcNAc-(1-&gt;4)-Mur2Ac(oyl-L-Ala-gamma-D-Glu-L-Lys-D-Ala-D-Ala)](n)-di-trans,octa-cis-undecaprenyl diphosphate + beta-D-GlcNAc-(1-&gt;4)-Mur2Ac(oyl-L-Ala-gamma-D-Glu-L-Lys-D-Ala-D-Ala)-di-trans,octa-cis-undecaprenyl diphosphate = [GlcNAc-(1-&gt;4)-Mur2Ac(oyl-L-Ala-gamma-D-Glu-L-Lys-D-Ala-D-Ala)](n+1)-di-trans,octa-cis-undecaprenyl diphosphate + di-trans,octa-cis-undecaprenyl diphosphate + H(+)</text>
        <dbReference type="Rhea" id="RHEA:23708"/>
        <dbReference type="Rhea" id="RHEA-COMP:9602"/>
        <dbReference type="Rhea" id="RHEA-COMP:9603"/>
        <dbReference type="ChEBI" id="CHEBI:15378"/>
        <dbReference type="ChEBI" id="CHEBI:58405"/>
        <dbReference type="ChEBI" id="CHEBI:60033"/>
        <dbReference type="ChEBI" id="CHEBI:78435"/>
        <dbReference type="EC" id="2.4.99.28"/>
    </reaction>
</comment>
<evidence type="ECO:0000256" key="6">
    <source>
        <dbReference type="ARBA" id="ARBA00022960"/>
    </source>
</evidence>